<sequence length="515" mass="58682">MTTDDLKLLATYALFGIRTINDANLENAAQSKLSESSKSWFGVFVTLHRNENEIQLDDPGARQIHGCLGHWSPRYQSMTPAELVEMVQQLVHDVRKKDYRRLNFDTDVDQDASATLEISFMNLPLREMDDASPETKTHFSNKKQGILVDSGSGKRATYLPGVFPNASWAYISQSLRQKAGLGRTTAARFYAYDATVVTFPVYEVLFSARSASYLRTDVALFYLKHYADFVPYEYNAATRVATINESDAVRNVACIGDVIGFAQDYRVVFENTPILPNLEHYYQKWLKAPTAYRQASIFLIRAYYRLGVHRSRVQLMSSQLYAALDRNALEPRFEMGEAVSVLAQTTSVPRIKTLKRALEFMRERAADMLYAGTTPLDNVFELNWQSQSVHQLFKLEPSESRASNASNASKIYVDHALLLFSVFVKTAQRTIVRLDSLETNYLAVIYECLSNLDAVMVLSERKQPAKHDQTAMVHDEIRNQRLRYFAALRRGEYGLYYFKDGKTARLDITGHIISF</sequence>
<dbReference type="EMBL" id="MN740101">
    <property type="protein sequence ID" value="QHT87813.1"/>
    <property type="molecule type" value="Genomic_DNA"/>
</dbReference>
<dbReference type="InterPro" id="IPR002733">
    <property type="entry name" value="AMMECR1_domain"/>
</dbReference>
<evidence type="ECO:0000259" key="1">
    <source>
        <dbReference type="Pfam" id="PF01871"/>
    </source>
</evidence>
<reference evidence="2" key="1">
    <citation type="journal article" date="2020" name="Nature">
        <title>Giant virus diversity and host interactions through global metagenomics.</title>
        <authorList>
            <person name="Schulz F."/>
            <person name="Roux S."/>
            <person name="Paez-Espino D."/>
            <person name="Jungbluth S."/>
            <person name="Walsh D.A."/>
            <person name="Denef V.J."/>
            <person name="McMahon K.D."/>
            <person name="Konstantinidis K.T."/>
            <person name="Eloe-Fadrosh E.A."/>
            <person name="Kyrpides N.C."/>
            <person name="Woyke T."/>
        </authorList>
    </citation>
    <scope>NUCLEOTIDE SEQUENCE</scope>
    <source>
        <strain evidence="2">GVMAG-M-3300023184-191</strain>
    </source>
</reference>
<accession>A0A6C0I6R1</accession>
<dbReference type="InterPro" id="IPR027485">
    <property type="entry name" value="AMMECR1_N"/>
</dbReference>
<dbReference type="InterPro" id="IPR036071">
    <property type="entry name" value="AMMECR1_dom_sf"/>
</dbReference>
<evidence type="ECO:0000313" key="2">
    <source>
        <dbReference type="EMBL" id="QHT87813.1"/>
    </source>
</evidence>
<feature type="domain" description="AMMECR1" evidence="1">
    <location>
        <begin position="29"/>
        <end position="195"/>
    </location>
</feature>
<name>A0A6C0I6R1_9ZZZZ</name>
<dbReference type="Pfam" id="PF01871">
    <property type="entry name" value="AMMECR1"/>
    <property type="match status" value="1"/>
</dbReference>
<dbReference type="Gene3D" id="3.30.700.20">
    <property type="entry name" value="Hypothetical protein ph0010, domain 1"/>
    <property type="match status" value="1"/>
</dbReference>
<proteinExistence type="predicted"/>
<dbReference type="AlphaFoldDB" id="A0A6C0I6R1"/>
<dbReference type="SUPFAM" id="SSF143447">
    <property type="entry name" value="AMMECR1-like"/>
    <property type="match status" value="1"/>
</dbReference>
<organism evidence="2">
    <name type="scientific">viral metagenome</name>
    <dbReference type="NCBI Taxonomy" id="1070528"/>
    <lineage>
        <taxon>unclassified sequences</taxon>
        <taxon>metagenomes</taxon>
        <taxon>organismal metagenomes</taxon>
    </lineage>
</organism>
<dbReference type="Gene3D" id="3.30.1490.150">
    <property type="entry name" value="Hypothetical protein ph0010, domain 2"/>
    <property type="match status" value="1"/>
</dbReference>
<protein>
    <recommendedName>
        <fullName evidence="1">AMMECR1 domain-containing protein</fullName>
    </recommendedName>
</protein>